<dbReference type="InterPro" id="IPR039420">
    <property type="entry name" value="WalR-like"/>
</dbReference>
<evidence type="ECO:0000313" key="8">
    <source>
        <dbReference type="EMBL" id="MFC4032273.1"/>
    </source>
</evidence>
<dbReference type="SUPFAM" id="SSF52172">
    <property type="entry name" value="CheY-like"/>
    <property type="match status" value="1"/>
</dbReference>
<dbReference type="RefSeq" id="WP_386429072.1">
    <property type="nucleotide sequence ID" value="NZ_JBHSBB010000009.1"/>
</dbReference>
<dbReference type="InterPro" id="IPR058245">
    <property type="entry name" value="NreC/VraR/RcsB-like_REC"/>
</dbReference>
<evidence type="ECO:0000256" key="3">
    <source>
        <dbReference type="ARBA" id="ARBA00023125"/>
    </source>
</evidence>
<comment type="caution">
    <text evidence="8">The sequence shown here is derived from an EMBL/GenBank/DDBJ whole genome shotgun (WGS) entry which is preliminary data.</text>
</comment>
<keyword evidence="3" id="KW-0238">DNA-binding</keyword>
<keyword evidence="9" id="KW-1185">Reference proteome</keyword>
<feature type="domain" description="Response regulatory" evidence="7">
    <location>
        <begin position="14"/>
        <end position="130"/>
    </location>
</feature>
<keyword evidence="1 5" id="KW-0597">Phosphoprotein</keyword>
<reference evidence="9" key="1">
    <citation type="journal article" date="2019" name="Int. J. Syst. Evol. Microbiol.">
        <title>The Global Catalogue of Microorganisms (GCM) 10K type strain sequencing project: providing services to taxonomists for standard genome sequencing and annotation.</title>
        <authorList>
            <consortium name="The Broad Institute Genomics Platform"/>
            <consortium name="The Broad Institute Genome Sequencing Center for Infectious Disease"/>
            <person name="Wu L."/>
            <person name="Ma J."/>
        </authorList>
    </citation>
    <scope>NUCLEOTIDE SEQUENCE [LARGE SCALE GENOMIC DNA]</scope>
    <source>
        <strain evidence="9">CGMCC 4.7237</strain>
    </source>
</reference>
<organism evidence="8 9">
    <name type="scientific">Streptomyces polygonati</name>
    <dbReference type="NCBI Taxonomy" id="1617087"/>
    <lineage>
        <taxon>Bacteria</taxon>
        <taxon>Bacillati</taxon>
        <taxon>Actinomycetota</taxon>
        <taxon>Actinomycetes</taxon>
        <taxon>Kitasatosporales</taxon>
        <taxon>Streptomycetaceae</taxon>
        <taxon>Streptomyces</taxon>
    </lineage>
</organism>
<dbReference type="Proteomes" id="UP001595765">
    <property type="component" value="Unassembled WGS sequence"/>
</dbReference>
<dbReference type="InterPro" id="IPR011006">
    <property type="entry name" value="CheY-like_superfamily"/>
</dbReference>
<dbReference type="CDD" id="cd17535">
    <property type="entry name" value="REC_NarL-like"/>
    <property type="match status" value="1"/>
</dbReference>
<dbReference type="Pfam" id="PF00196">
    <property type="entry name" value="GerE"/>
    <property type="match status" value="1"/>
</dbReference>
<keyword evidence="4" id="KW-0804">Transcription</keyword>
<name>A0ABV8HJR1_9ACTN</name>
<dbReference type="PROSITE" id="PS50110">
    <property type="entry name" value="RESPONSE_REGULATORY"/>
    <property type="match status" value="1"/>
</dbReference>
<dbReference type="PROSITE" id="PS50043">
    <property type="entry name" value="HTH_LUXR_2"/>
    <property type="match status" value="1"/>
</dbReference>
<evidence type="ECO:0000259" key="7">
    <source>
        <dbReference type="PROSITE" id="PS50110"/>
    </source>
</evidence>
<evidence type="ECO:0000256" key="1">
    <source>
        <dbReference type="ARBA" id="ARBA00022553"/>
    </source>
</evidence>
<feature type="domain" description="HTH luxR-type" evidence="6">
    <location>
        <begin position="173"/>
        <end position="238"/>
    </location>
</feature>
<evidence type="ECO:0000256" key="4">
    <source>
        <dbReference type="ARBA" id="ARBA00023163"/>
    </source>
</evidence>
<dbReference type="PRINTS" id="PR00038">
    <property type="entry name" value="HTHLUXR"/>
</dbReference>
<evidence type="ECO:0000256" key="5">
    <source>
        <dbReference type="PROSITE-ProRule" id="PRU00169"/>
    </source>
</evidence>
<dbReference type="Pfam" id="PF00072">
    <property type="entry name" value="Response_reg"/>
    <property type="match status" value="1"/>
</dbReference>
<evidence type="ECO:0000256" key="2">
    <source>
        <dbReference type="ARBA" id="ARBA00023015"/>
    </source>
</evidence>
<dbReference type="InterPro" id="IPR016032">
    <property type="entry name" value="Sig_transdc_resp-reg_C-effctor"/>
</dbReference>
<evidence type="ECO:0000313" key="9">
    <source>
        <dbReference type="Proteomes" id="UP001595765"/>
    </source>
</evidence>
<feature type="modified residue" description="4-aspartylphosphate" evidence="5">
    <location>
        <position position="65"/>
    </location>
</feature>
<protein>
    <submittedName>
        <fullName evidence="8">Response regulator</fullName>
    </submittedName>
</protein>
<accession>A0ABV8HJR1</accession>
<dbReference type="PANTHER" id="PTHR43214">
    <property type="entry name" value="TWO-COMPONENT RESPONSE REGULATOR"/>
    <property type="match status" value="1"/>
</dbReference>
<dbReference type="InterPro" id="IPR000792">
    <property type="entry name" value="Tscrpt_reg_LuxR_C"/>
</dbReference>
<dbReference type="SMART" id="SM00421">
    <property type="entry name" value="HTH_LUXR"/>
    <property type="match status" value="1"/>
</dbReference>
<keyword evidence="2" id="KW-0805">Transcription regulation</keyword>
<sequence>MTSSGPQPLARPIRVVIADDQAAVREGLALLLDTVPGLSVVGQAPDGLAAVAAVAETAPDVVLMDLNMPRCDGIEATARILAGHPGTRVVVLTTYADDDSILKALQAGALGYLTKDATRADIERAVKAAAAGQAVLDPAVQRRLLAAASAGAALSAPSSPSAAAEAPEVPAGAADGREELTAREAEVLKLIAGGLSNREIARALFIGDATVKTHINRVFTKTGSRDRAQAVHYAYTHGYADPHPTRAAD</sequence>
<dbReference type="PROSITE" id="PS00622">
    <property type="entry name" value="HTH_LUXR_1"/>
    <property type="match status" value="1"/>
</dbReference>
<dbReference type="SMART" id="SM00448">
    <property type="entry name" value="REC"/>
    <property type="match status" value="1"/>
</dbReference>
<dbReference type="SUPFAM" id="SSF46894">
    <property type="entry name" value="C-terminal effector domain of the bipartite response regulators"/>
    <property type="match status" value="1"/>
</dbReference>
<proteinExistence type="predicted"/>
<gene>
    <name evidence="8" type="ORF">ACFO3J_12365</name>
</gene>
<evidence type="ECO:0000259" key="6">
    <source>
        <dbReference type="PROSITE" id="PS50043"/>
    </source>
</evidence>
<dbReference type="InterPro" id="IPR001789">
    <property type="entry name" value="Sig_transdc_resp-reg_receiver"/>
</dbReference>
<dbReference type="CDD" id="cd06170">
    <property type="entry name" value="LuxR_C_like"/>
    <property type="match status" value="1"/>
</dbReference>
<dbReference type="EMBL" id="JBHSBB010000009">
    <property type="protein sequence ID" value="MFC4032273.1"/>
    <property type="molecule type" value="Genomic_DNA"/>
</dbReference>
<dbReference type="Gene3D" id="3.40.50.2300">
    <property type="match status" value="1"/>
</dbReference>
<dbReference type="PANTHER" id="PTHR43214:SF24">
    <property type="entry name" value="TRANSCRIPTIONAL REGULATORY PROTEIN NARL-RELATED"/>
    <property type="match status" value="1"/>
</dbReference>